<accession>A0A2I0KJA0</accession>
<feature type="region of interest" description="Disordered" evidence="1">
    <location>
        <begin position="67"/>
        <end position="101"/>
    </location>
</feature>
<keyword evidence="3" id="KW-1185">Reference proteome</keyword>
<evidence type="ECO:0000313" key="2">
    <source>
        <dbReference type="EMBL" id="PKI67866.1"/>
    </source>
</evidence>
<sequence>MRHNNSLVRIQVSTVWGCREREIFMEVAERRTRIREEREGSVKRGCSGGEVVAAVKWRQDLAENHVAERTSKRKTTAKGKRLPPDEPIRSGTRPIRAKRVDDNGDRRFVLERWRRQGFTEKGRDA</sequence>
<reference evidence="2 3" key="1">
    <citation type="submission" date="2017-11" db="EMBL/GenBank/DDBJ databases">
        <title>De-novo sequencing of pomegranate (Punica granatum L.) genome.</title>
        <authorList>
            <person name="Akparov Z."/>
            <person name="Amiraslanov A."/>
            <person name="Hajiyeva S."/>
            <person name="Abbasov M."/>
            <person name="Kaur K."/>
            <person name="Hamwieh A."/>
            <person name="Solovyev V."/>
            <person name="Salamov A."/>
            <person name="Braich B."/>
            <person name="Kosarev P."/>
            <person name="Mahmoud A."/>
            <person name="Hajiyev E."/>
            <person name="Babayeva S."/>
            <person name="Izzatullayeva V."/>
            <person name="Mammadov A."/>
            <person name="Mammadov A."/>
            <person name="Sharifova S."/>
            <person name="Ojaghi J."/>
            <person name="Eynullazada K."/>
            <person name="Bayramov B."/>
            <person name="Abdulazimova A."/>
            <person name="Shahmuradov I."/>
        </authorList>
    </citation>
    <scope>NUCLEOTIDE SEQUENCE [LARGE SCALE GENOMIC DNA]</scope>
    <source>
        <strain evidence="3">cv. AG2017</strain>
        <tissue evidence="2">Leaf</tissue>
    </source>
</reference>
<dbReference type="AlphaFoldDB" id="A0A2I0KJA0"/>
<feature type="compositionally biased region" description="Basic residues" evidence="1">
    <location>
        <begin position="71"/>
        <end position="81"/>
    </location>
</feature>
<evidence type="ECO:0000313" key="3">
    <source>
        <dbReference type="Proteomes" id="UP000233551"/>
    </source>
</evidence>
<comment type="caution">
    <text evidence="2">The sequence shown here is derived from an EMBL/GenBank/DDBJ whole genome shotgun (WGS) entry which is preliminary data.</text>
</comment>
<name>A0A2I0KJA0_PUNGR</name>
<protein>
    <submittedName>
        <fullName evidence="2">Uncharacterized protein</fullName>
    </submittedName>
</protein>
<dbReference type="Proteomes" id="UP000233551">
    <property type="component" value="Unassembled WGS sequence"/>
</dbReference>
<proteinExistence type="predicted"/>
<evidence type="ECO:0000256" key="1">
    <source>
        <dbReference type="SAM" id="MobiDB-lite"/>
    </source>
</evidence>
<dbReference type="EMBL" id="PGOL01000580">
    <property type="protein sequence ID" value="PKI67866.1"/>
    <property type="molecule type" value="Genomic_DNA"/>
</dbReference>
<organism evidence="2 3">
    <name type="scientific">Punica granatum</name>
    <name type="common">Pomegranate</name>
    <dbReference type="NCBI Taxonomy" id="22663"/>
    <lineage>
        <taxon>Eukaryota</taxon>
        <taxon>Viridiplantae</taxon>
        <taxon>Streptophyta</taxon>
        <taxon>Embryophyta</taxon>
        <taxon>Tracheophyta</taxon>
        <taxon>Spermatophyta</taxon>
        <taxon>Magnoliopsida</taxon>
        <taxon>eudicotyledons</taxon>
        <taxon>Gunneridae</taxon>
        <taxon>Pentapetalae</taxon>
        <taxon>rosids</taxon>
        <taxon>malvids</taxon>
        <taxon>Myrtales</taxon>
        <taxon>Lythraceae</taxon>
        <taxon>Punica</taxon>
    </lineage>
</organism>
<gene>
    <name evidence="2" type="ORF">CRG98_011765</name>
</gene>